<dbReference type="AlphaFoldDB" id="A0A8H6SU79"/>
<evidence type="ECO:0000259" key="1">
    <source>
        <dbReference type="Pfam" id="PF14737"/>
    </source>
</evidence>
<evidence type="ECO:0000313" key="2">
    <source>
        <dbReference type="EMBL" id="KAF7306260.1"/>
    </source>
</evidence>
<accession>A0A8H6SU79</accession>
<dbReference type="OrthoDB" id="432970at2759"/>
<gene>
    <name evidence="2" type="ORF">MIND_00416800</name>
</gene>
<feature type="domain" description="DUF4470" evidence="1">
    <location>
        <begin position="20"/>
        <end position="99"/>
    </location>
</feature>
<sequence>MARPLAFRNRAFHPISNSGPATSLLRDVAPEHSVNILALGCGDIRNVLYTVYSESENLNRKLDLTFCDVEPAVLSKTSQLAPAFLKYLARNIILLTMILDNVGIDTIWKSFMFASQTRSKLPEMFVS</sequence>
<dbReference type="Proteomes" id="UP000636479">
    <property type="component" value="Unassembled WGS sequence"/>
</dbReference>
<dbReference type="RefSeq" id="XP_037221279.1">
    <property type="nucleotide sequence ID" value="XM_037360987.1"/>
</dbReference>
<reference evidence="2" key="1">
    <citation type="submission" date="2020-05" db="EMBL/GenBank/DDBJ databases">
        <title>Mycena genomes resolve the evolution of fungal bioluminescence.</title>
        <authorList>
            <person name="Tsai I.J."/>
        </authorList>
    </citation>
    <scope>NUCLEOTIDE SEQUENCE</scope>
    <source>
        <strain evidence="2">171206Taipei</strain>
    </source>
</reference>
<organism evidence="2 3">
    <name type="scientific">Mycena indigotica</name>
    <dbReference type="NCBI Taxonomy" id="2126181"/>
    <lineage>
        <taxon>Eukaryota</taxon>
        <taxon>Fungi</taxon>
        <taxon>Dikarya</taxon>
        <taxon>Basidiomycota</taxon>
        <taxon>Agaricomycotina</taxon>
        <taxon>Agaricomycetes</taxon>
        <taxon>Agaricomycetidae</taxon>
        <taxon>Agaricales</taxon>
        <taxon>Marasmiineae</taxon>
        <taxon>Mycenaceae</taxon>
        <taxon>Mycena</taxon>
    </lineage>
</organism>
<dbReference type="Pfam" id="PF14737">
    <property type="entry name" value="DUF4470"/>
    <property type="match status" value="1"/>
</dbReference>
<dbReference type="GeneID" id="59343503"/>
<proteinExistence type="predicted"/>
<comment type="caution">
    <text evidence="2">The sequence shown here is derived from an EMBL/GenBank/DDBJ whole genome shotgun (WGS) entry which is preliminary data.</text>
</comment>
<dbReference type="EMBL" id="JACAZF010000004">
    <property type="protein sequence ID" value="KAF7306260.1"/>
    <property type="molecule type" value="Genomic_DNA"/>
</dbReference>
<dbReference type="InterPro" id="IPR027974">
    <property type="entry name" value="DUF4470"/>
</dbReference>
<keyword evidence="3" id="KW-1185">Reference proteome</keyword>
<name>A0A8H6SU79_9AGAR</name>
<protein>
    <submittedName>
        <fullName evidence="2">MYND-type domain-containing protein</fullName>
    </submittedName>
</protein>
<evidence type="ECO:0000313" key="3">
    <source>
        <dbReference type="Proteomes" id="UP000636479"/>
    </source>
</evidence>